<dbReference type="GO" id="GO:0008113">
    <property type="term" value="F:peptide-methionine (S)-S-oxide reductase activity"/>
    <property type="evidence" value="ECO:0007669"/>
    <property type="project" value="UniProtKB-UniRule"/>
</dbReference>
<dbReference type="GO" id="GO:0005737">
    <property type="term" value="C:cytoplasm"/>
    <property type="evidence" value="ECO:0007669"/>
    <property type="project" value="TreeGrafter"/>
</dbReference>
<feature type="active site" evidence="9">
    <location>
        <position position="12"/>
    </location>
</feature>
<dbReference type="GO" id="GO:0006979">
    <property type="term" value="P:response to oxidative stress"/>
    <property type="evidence" value="ECO:0007669"/>
    <property type="project" value="InterPro"/>
</dbReference>
<evidence type="ECO:0000313" key="12">
    <source>
        <dbReference type="Proteomes" id="UP000183975"/>
    </source>
</evidence>
<evidence type="ECO:0000256" key="1">
    <source>
        <dbReference type="ARBA" id="ARBA00008076"/>
    </source>
</evidence>
<evidence type="ECO:0000256" key="5">
    <source>
        <dbReference type="ARBA" id="ARBA00024679"/>
    </source>
</evidence>
<dbReference type="PANTHER" id="PTHR10173:SF59">
    <property type="entry name" value="PEPTIDE METHIONINE SULFOXIDE REDUCTASE MSRA_MSRB"/>
    <property type="match status" value="1"/>
</dbReference>
<dbReference type="HAMAP" id="MF_01401">
    <property type="entry name" value="MsrA"/>
    <property type="match status" value="1"/>
</dbReference>
<dbReference type="Gene3D" id="3.30.1060.10">
    <property type="entry name" value="Peptide methionine sulphoxide reductase MsrA"/>
    <property type="match status" value="1"/>
</dbReference>
<dbReference type="InterPro" id="IPR002579">
    <property type="entry name" value="Met_Sox_Rdtase_MsrB_dom"/>
</dbReference>
<dbReference type="SUPFAM" id="SSF51316">
    <property type="entry name" value="Mss4-like"/>
    <property type="match status" value="1"/>
</dbReference>
<dbReference type="InterPro" id="IPR011057">
    <property type="entry name" value="Mss4-like_sf"/>
</dbReference>
<evidence type="ECO:0000256" key="2">
    <source>
        <dbReference type="ARBA" id="ARBA00011017"/>
    </source>
</evidence>
<dbReference type="InterPro" id="IPR036509">
    <property type="entry name" value="Met_Sox_Rdtase_MsrA_sf"/>
</dbReference>
<dbReference type="SUPFAM" id="SSF55068">
    <property type="entry name" value="Peptide methionine sulfoxide reductase"/>
    <property type="match status" value="1"/>
</dbReference>
<evidence type="ECO:0000256" key="6">
    <source>
        <dbReference type="ARBA" id="ARBA00047806"/>
    </source>
</evidence>
<evidence type="ECO:0000259" key="10">
    <source>
        <dbReference type="PROSITE" id="PS51790"/>
    </source>
</evidence>
<evidence type="ECO:0000256" key="4">
    <source>
        <dbReference type="ARBA" id="ARBA00023268"/>
    </source>
</evidence>
<keyword evidence="12" id="KW-1185">Reference proteome</keyword>
<dbReference type="NCBIfam" id="TIGR00357">
    <property type="entry name" value="peptide-methionine (R)-S-oxide reductase MsrB"/>
    <property type="match status" value="1"/>
</dbReference>
<dbReference type="Pfam" id="PF01641">
    <property type="entry name" value="SelR"/>
    <property type="match status" value="1"/>
</dbReference>
<dbReference type="GO" id="GO:0030091">
    <property type="term" value="P:protein repair"/>
    <property type="evidence" value="ECO:0007669"/>
    <property type="project" value="InterPro"/>
</dbReference>
<comment type="similarity">
    <text evidence="2">In the N-terminal section; belongs to the MsrA Met sulfoxide reductase family.</text>
</comment>
<dbReference type="PANTHER" id="PTHR10173">
    <property type="entry name" value="METHIONINE SULFOXIDE REDUCTASE"/>
    <property type="match status" value="1"/>
</dbReference>
<protein>
    <recommendedName>
        <fullName evidence="9">Peptide methionine sulfoxide reductase MsrA</fullName>
        <shortName evidence="9">Protein-methionine-S-oxide reductase</shortName>
        <ecNumber evidence="9">1.8.4.11</ecNumber>
    </recommendedName>
    <alternativeName>
        <fullName evidence="9">Peptide-methionine (S)-S-oxide reductase</fullName>
        <shortName evidence="9">Peptide Met(O) reductase</shortName>
    </alternativeName>
</protein>
<comment type="function">
    <text evidence="5 9">Has an important function as a repair enzyme for proteins that have been inactivated by oxidation. Catalyzes the reversible oxidation-reduction of methionine sulfoxide in proteins to methionine.</text>
</comment>
<dbReference type="Proteomes" id="UP000183975">
    <property type="component" value="Unassembled WGS sequence"/>
</dbReference>
<reference evidence="11 12" key="1">
    <citation type="submission" date="2016-11" db="EMBL/GenBank/DDBJ databases">
        <authorList>
            <person name="Jaros S."/>
            <person name="Januszkiewicz K."/>
            <person name="Wedrychowicz H."/>
        </authorList>
    </citation>
    <scope>NUCLEOTIDE SEQUENCE [LARGE SCALE GENOMIC DNA]</scope>
    <source>
        <strain evidence="11 12">DSM 14214</strain>
    </source>
</reference>
<organism evidence="11 12">
    <name type="scientific">Anaerotignum lactatifermentans DSM 14214</name>
    <dbReference type="NCBI Taxonomy" id="1121323"/>
    <lineage>
        <taxon>Bacteria</taxon>
        <taxon>Bacillati</taxon>
        <taxon>Bacillota</taxon>
        <taxon>Clostridia</taxon>
        <taxon>Lachnospirales</taxon>
        <taxon>Anaerotignaceae</taxon>
        <taxon>Anaerotignum</taxon>
    </lineage>
</organism>
<dbReference type="GO" id="GO:0033744">
    <property type="term" value="F:L-methionine:thioredoxin-disulfide S-oxidoreductase activity"/>
    <property type="evidence" value="ECO:0007669"/>
    <property type="project" value="RHEA"/>
</dbReference>
<keyword evidence="4" id="KW-0511">Multifunctional enzyme</keyword>
<comment type="similarity">
    <text evidence="1">In the C-terminal section; belongs to the MsrB Met sulfoxide reductase family.</text>
</comment>
<sequence length="329" mass="37597">MKKETIYLAGGCFWGTEKYMEMVPGVLSTRVGYALGKKDGVEQKVWDSVTYEEVCNHSGHAETVEVVFDADETTLKKILQEYFYTIDPTSLGRQGADFGIQYRTGIYSLTEEQQKVAAEALEQLQTKYDRPVVVENLPLLQFIPAEEYHQKYLTKNPGGYCHINFAKIEKEKARCINPEDYKVMTKEEMRENLTEMQYNVTQQNATEPPFQNEFWDKETPGLYVDITSGEPMFSSKDKFISACGWPAFAKPIDPNAINEYNDLSLNRIRTEVRSRVGNAHLGHVFDDGPAELGGMRYCINSAALRFIPKEDMEKEGYGAFLPYVEEEKQ</sequence>
<dbReference type="PROSITE" id="PS51790">
    <property type="entry name" value="MSRB"/>
    <property type="match status" value="1"/>
</dbReference>
<dbReference type="InterPro" id="IPR028427">
    <property type="entry name" value="Met_Sox_Rdtase_MsrB"/>
</dbReference>
<proteinExistence type="inferred from homology"/>
<dbReference type="RefSeq" id="WP_072848188.1">
    <property type="nucleotide sequence ID" value="NZ_FRAH01000004.1"/>
</dbReference>
<gene>
    <name evidence="9" type="primary">msrA</name>
    <name evidence="11" type="ORF">SAMN02745138_00227</name>
</gene>
<evidence type="ECO:0000256" key="8">
    <source>
        <dbReference type="ARBA" id="ARBA00048782"/>
    </source>
</evidence>
<comment type="similarity">
    <text evidence="9">Belongs to the MsrA Met sulfoxide reductase family.</text>
</comment>
<dbReference type="EMBL" id="FRAH01000004">
    <property type="protein sequence ID" value="SHJ64180.1"/>
    <property type="molecule type" value="Genomic_DNA"/>
</dbReference>
<comment type="catalytic activity">
    <reaction evidence="7">
        <text>L-methionyl-[protein] + [thioredoxin]-disulfide + H2O = L-methionyl-(R)-S-oxide-[protein] + [thioredoxin]-dithiol</text>
        <dbReference type="Rhea" id="RHEA:24164"/>
        <dbReference type="Rhea" id="RHEA-COMP:10698"/>
        <dbReference type="Rhea" id="RHEA-COMP:10700"/>
        <dbReference type="Rhea" id="RHEA-COMP:12313"/>
        <dbReference type="Rhea" id="RHEA-COMP:12314"/>
        <dbReference type="ChEBI" id="CHEBI:15377"/>
        <dbReference type="ChEBI" id="CHEBI:16044"/>
        <dbReference type="ChEBI" id="CHEBI:29950"/>
        <dbReference type="ChEBI" id="CHEBI:45764"/>
        <dbReference type="ChEBI" id="CHEBI:50058"/>
        <dbReference type="EC" id="1.8.4.12"/>
    </reaction>
</comment>
<keyword evidence="3 9" id="KW-0560">Oxidoreductase</keyword>
<dbReference type="AlphaFoldDB" id="A0A1M6KZ09"/>
<dbReference type="EC" id="1.8.4.11" evidence="9"/>
<comment type="catalytic activity">
    <reaction evidence="6 9">
        <text>L-methionyl-[protein] + [thioredoxin]-disulfide + H2O = L-methionyl-(S)-S-oxide-[protein] + [thioredoxin]-dithiol</text>
        <dbReference type="Rhea" id="RHEA:14217"/>
        <dbReference type="Rhea" id="RHEA-COMP:10698"/>
        <dbReference type="Rhea" id="RHEA-COMP:10700"/>
        <dbReference type="Rhea" id="RHEA-COMP:12313"/>
        <dbReference type="Rhea" id="RHEA-COMP:12315"/>
        <dbReference type="ChEBI" id="CHEBI:15377"/>
        <dbReference type="ChEBI" id="CHEBI:16044"/>
        <dbReference type="ChEBI" id="CHEBI:29950"/>
        <dbReference type="ChEBI" id="CHEBI:44120"/>
        <dbReference type="ChEBI" id="CHEBI:50058"/>
        <dbReference type="EC" id="1.8.4.11"/>
    </reaction>
</comment>
<evidence type="ECO:0000256" key="9">
    <source>
        <dbReference type="HAMAP-Rule" id="MF_01401"/>
    </source>
</evidence>
<dbReference type="Gene3D" id="2.170.150.20">
    <property type="entry name" value="Peptide methionine sulfoxide reductase"/>
    <property type="match status" value="1"/>
</dbReference>
<dbReference type="NCBIfam" id="TIGR00401">
    <property type="entry name" value="msrA"/>
    <property type="match status" value="1"/>
</dbReference>
<comment type="catalytic activity">
    <reaction evidence="8 9">
        <text>[thioredoxin]-disulfide + L-methionine + H2O = L-methionine (S)-S-oxide + [thioredoxin]-dithiol</text>
        <dbReference type="Rhea" id="RHEA:19993"/>
        <dbReference type="Rhea" id="RHEA-COMP:10698"/>
        <dbReference type="Rhea" id="RHEA-COMP:10700"/>
        <dbReference type="ChEBI" id="CHEBI:15377"/>
        <dbReference type="ChEBI" id="CHEBI:29950"/>
        <dbReference type="ChEBI" id="CHEBI:50058"/>
        <dbReference type="ChEBI" id="CHEBI:57844"/>
        <dbReference type="ChEBI" id="CHEBI:58772"/>
        <dbReference type="EC" id="1.8.4.11"/>
    </reaction>
</comment>
<dbReference type="OrthoDB" id="4174719at2"/>
<evidence type="ECO:0000313" key="11">
    <source>
        <dbReference type="EMBL" id="SHJ64180.1"/>
    </source>
</evidence>
<dbReference type="FunFam" id="2.170.150.20:FF:000003">
    <property type="entry name" value="Peptide methionine sulfoxide reductase MsrB"/>
    <property type="match status" value="1"/>
</dbReference>
<evidence type="ECO:0000256" key="7">
    <source>
        <dbReference type="ARBA" id="ARBA00048488"/>
    </source>
</evidence>
<feature type="domain" description="MsrB" evidence="10">
    <location>
        <begin position="186"/>
        <end position="309"/>
    </location>
</feature>
<dbReference type="Pfam" id="PF01625">
    <property type="entry name" value="PMSR"/>
    <property type="match status" value="1"/>
</dbReference>
<dbReference type="GO" id="GO:0033743">
    <property type="term" value="F:peptide-methionine (R)-S-oxide reductase activity"/>
    <property type="evidence" value="ECO:0007669"/>
    <property type="project" value="UniProtKB-EC"/>
</dbReference>
<name>A0A1M6KZ09_9FIRM</name>
<evidence type="ECO:0000256" key="3">
    <source>
        <dbReference type="ARBA" id="ARBA00023002"/>
    </source>
</evidence>
<dbReference type="InterPro" id="IPR002569">
    <property type="entry name" value="Met_Sox_Rdtase_MsrA_dom"/>
</dbReference>
<accession>A0A1M6KZ09</accession>